<dbReference type="GO" id="GO:0061630">
    <property type="term" value="F:ubiquitin protein ligase activity"/>
    <property type="evidence" value="ECO:0007669"/>
    <property type="project" value="TreeGrafter"/>
</dbReference>
<feature type="coiled-coil region" evidence="1">
    <location>
        <begin position="206"/>
        <end position="240"/>
    </location>
</feature>
<protein>
    <recommendedName>
        <fullName evidence="4">B box-type domain-containing protein</fullName>
    </recommendedName>
</protein>
<proteinExistence type="predicted"/>
<gene>
    <name evidence="2" type="ORF">MCOR_24732</name>
</gene>
<evidence type="ECO:0000256" key="1">
    <source>
        <dbReference type="SAM" id="Coils"/>
    </source>
</evidence>
<organism evidence="2 3">
    <name type="scientific">Mytilus coruscus</name>
    <name type="common">Sea mussel</name>
    <dbReference type="NCBI Taxonomy" id="42192"/>
    <lineage>
        <taxon>Eukaryota</taxon>
        <taxon>Metazoa</taxon>
        <taxon>Spiralia</taxon>
        <taxon>Lophotrochozoa</taxon>
        <taxon>Mollusca</taxon>
        <taxon>Bivalvia</taxon>
        <taxon>Autobranchia</taxon>
        <taxon>Pteriomorphia</taxon>
        <taxon>Mytilida</taxon>
        <taxon>Mytiloidea</taxon>
        <taxon>Mytilidae</taxon>
        <taxon>Mytilinae</taxon>
        <taxon>Mytilus</taxon>
    </lineage>
</organism>
<dbReference type="EMBL" id="CACVKT020004352">
    <property type="protein sequence ID" value="CAC5389579.1"/>
    <property type="molecule type" value="Genomic_DNA"/>
</dbReference>
<dbReference type="Gene3D" id="3.30.160.60">
    <property type="entry name" value="Classic Zinc Finger"/>
    <property type="match status" value="1"/>
</dbReference>
<keyword evidence="3" id="KW-1185">Reference proteome</keyword>
<evidence type="ECO:0000313" key="3">
    <source>
        <dbReference type="Proteomes" id="UP000507470"/>
    </source>
</evidence>
<accession>A0A6J8C3E4</accession>
<keyword evidence="1" id="KW-0175">Coiled coil</keyword>
<dbReference type="OrthoDB" id="6096680at2759"/>
<dbReference type="AlphaFoldDB" id="A0A6J8C3E4"/>
<dbReference type="SUPFAM" id="SSF69322">
    <property type="entry name" value="Tricorn protease domain 2"/>
    <property type="match status" value="1"/>
</dbReference>
<evidence type="ECO:0000313" key="2">
    <source>
        <dbReference type="EMBL" id="CAC5389579.1"/>
    </source>
</evidence>
<dbReference type="InterPro" id="IPR047153">
    <property type="entry name" value="TRIM45/56/19-like"/>
</dbReference>
<evidence type="ECO:0008006" key="4">
    <source>
        <dbReference type="Google" id="ProtNLM"/>
    </source>
</evidence>
<reference evidence="2 3" key="1">
    <citation type="submission" date="2020-06" db="EMBL/GenBank/DDBJ databases">
        <authorList>
            <person name="Li R."/>
            <person name="Bekaert M."/>
        </authorList>
    </citation>
    <scope>NUCLEOTIDE SEQUENCE [LARGE SCALE GENOMIC DNA]</scope>
    <source>
        <strain evidence="3">wild</strain>
    </source>
</reference>
<sequence>MSHDVIELARVFVNDYHNIDLKCLPLFRQLMSGMECEPCNRLDKKSSAVQWCMSCHEQLCLECGSYHKALTATKDHSLITTKQYEAILPILKSVEIKCCHHSEKDLEYVCKEHECFCCILCKREKHEACRKVEKIEESISETDLTSELKNMSSRCEHADDNLSKLTYSTDVNMVNLDKAKDEIFHQMEIHGVKINHALDTIENDMKQEINKSFRVEKNKLRKQKNEYRKKKAELEKEQEMIHTMLETDIKSNKHMFLVQRNIQNKLNSNELLVENFVSSFQIIASNCRVGTSIDKESGSVKFTKTIEFNRNHCKFDLQSLPTEDEHEETASSTVEAEGIVPLDKFQKKGSDTEIPDFKISPVSTNYIFNYKRNIFLASTNASSNNVHFIKTISEKSLVVWASSETYLLFFNTESKEESKIYLQYSPSSIAIVDKNTIAVAACRQIVFVNTQTFTCMHIVNIDDHCFGIAFIKNQLFVNCESKGLKVMDVKGNVSKSFKNITGKLQLCLLNSRIIAIAKQGCCSIIFLNISTSSMSTINLPGSEIPNCMTSFGDNILLVSTSNNQVFKVNIDFENWRLIINAICKNDQLYGIDFDKYSNELFLMNKSGCHVYIFDRCKLF</sequence>
<dbReference type="PANTHER" id="PTHR25462">
    <property type="entry name" value="BONUS, ISOFORM C-RELATED"/>
    <property type="match status" value="1"/>
</dbReference>
<dbReference type="Proteomes" id="UP000507470">
    <property type="component" value="Unassembled WGS sequence"/>
</dbReference>
<name>A0A6J8C3E4_MYTCO</name>
<dbReference type="PANTHER" id="PTHR25462:SF296">
    <property type="entry name" value="MEIOTIC P26, ISOFORM F"/>
    <property type="match status" value="1"/>
</dbReference>